<comment type="caution">
    <text evidence="1">The sequence shown here is derived from an EMBL/GenBank/DDBJ whole genome shotgun (WGS) entry which is preliminary data.</text>
</comment>
<organism evidence="1 2">
    <name type="scientific">Nematocida ausubeli (strain ATCC PRA-371 / ERTm2)</name>
    <name type="common">Nematode killer fungus</name>
    <dbReference type="NCBI Taxonomy" id="1913371"/>
    <lineage>
        <taxon>Eukaryota</taxon>
        <taxon>Fungi</taxon>
        <taxon>Fungi incertae sedis</taxon>
        <taxon>Microsporidia</taxon>
        <taxon>Nematocida</taxon>
    </lineage>
</organism>
<dbReference type="RefSeq" id="XP_052904693.1">
    <property type="nucleotide sequence ID" value="XM_053048888.1"/>
</dbReference>
<dbReference type="GeneID" id="77676226"/>
<sequence length="63" mass="7249">MVILIIIIYLYTDIMGTRLNPLLLETDRTFSTLPRLFPLCHNLIHSFPKVARLNPLLPETGKT</sequence>
<gene>
    <name evidence="1" type="ORF">NESG_01253</name>
</gene>
<dbReference type="AlphaFoldDB" id="A0A086J1X0"/>
<proteinExistence type="predicted"/>
<name>A0A086J1X0_NEMA1</name>
<accession>A0A086J1X0</accession>
<reference evidence="1 2" key="1">
    <citation type="journal article" date="2014" name="Genome Announc.">
        <title>Genome Sequence of the Microsporidian Species Nematocida sp1 Strain ERTm6 (ATCC PRA-372).</title>
        <authorList>
            <person name="Bakowski M.A."/>
            <person name="Priest M."/>
            <person name="Young S."/>
            <person name="Cuomo C.A."/>
            <person name="Troemel E.R."/>
        </authorList>
    </citation>
    <scope>NUCLEOTIDE SEQUENCE [LARGE SCALE GENOMIC DNA]</scope>
    <source>
        <strain evidence="1 2">ERTm6</strain>
    </source>
</reference>
<dbReference type="HOGENOM" id="CLU_2886314_0_0_1"/>
<evidence type="ECO:0000313" key="1">
    <source>
        <dbReference type="EMBL" id="KFG26138.1"/>
    </source>
</evidence>
<protein>
    <submittedName>
        <fullName evidence="1">Uncharacterized protein</fullName>
    </submittedName>
</protein>
<keyword evidence="2" id="KW-1185">Reference proteome</keyword>
<dbReference type="Proteomes" id="UP000054524">
    <property type="component" value="Unassembled WGS sequence"/>
</dbReference>
<dbReference type="EMBL" id="AKIJ01000003">
    <property type="protein sequence ID" value="KFG26138.1"/>
    <property type="molecule type" value="Genomic_DNA"/>
</dbReference>
<evidence type="ECO:0000313" key="2">
    <source>
        <dbReference type="Proteomes" id="UP000054524"/>
    </source>
</evidence>